<dbReference type="WBParaSite" id="nRc.2.0.1.t08008-RA">
    <property type="protein sequence ID" value="nRc.2.0.1.t08008-RA"/>
    <property type="gene ID" value="nRc.2.0.1.g08008"/>
</dbReference>
<proteinExistence type="predicted"/>
<evidence type="ECO:0000313" key="2">
    <source>
        <dbReference type="WBParaSite" id="nRc.2.0.1.t08008-RA"/>
    </source>
</evidence>
<keyword evidence="1" id="KW-1185">Reference proteome</keyword>
<organism evidence="1 2">
    <name type="scientific">Romanomermis culicivorax</name>
    <name type="common">Nematode worm</name>
    <dbReference type="NCBI Taxonomy" id="13658"/>
    <lineage>
        <taxon>Eukaryota</taxon>
        <taxon>Metazoa</taxon>
        <taxon>Ecdysozoa</taxon>
        <taxon>Nematoda</taxon>
        <taxon>Enoplea</taxon>
        <taxon>Dorylaimia</taxon>
        <taxon>Mermithida</taxon>
        <taxon>Mermithoidea</taxon>
        <taxon>Mermithidae</taxon>
        <taxon>Romanomermis</taxon>
    </lineage>
</organism>
<dbReference type="AlphaFoldDB" id="A0A915I1K0"/>
<accession>A0A915I1K0</accession>
<protein>
    <submittedName>
        <fullName evidence="2">Uncharacterized protein</fullName>
    </submittedName>
</protein>
<sequence length="66" mass="7624">MPSHEEEQSPKVKKRHLPYGATWYRVVKYDKPPHGSVRHCTVPLVSMNRTTGAKQHDAVLRGTSWR</sequence>
<reference evidence="2" key="1">
    <citation type="submission" date="2022-11" db="UniProtKB">
        <authorList>
            <consortium name="WormBaseParasite"/>
        </authorList>
    </citation>
    <scope>IDENTIFICATION</scope>
</reference>
<evidence type="ECO:0000313" key="1">
    <source>
        <dbReference type="Proteomes" id="UP000887565"/>
    </source>
</evidence>
<dbReference type="Proteomes" id="UP000887565">
    <property type="component" value="Unplaced"/>
</dbReference>
<name>A0A915I1K0_ROMCU</name>